<feature type="transmembrane region" description="Helical" evidence="7">
    <location>
        <begin position="6"/>
        <end position="26"/>
    </location>
</feature>
<reference evidence="8 9" key="1">
    <citation type="submission" date="2023-08" db="EMBL/GenBank/DDBJ databases">
        <title>Draft genome sequence of Algoriphagus taiwanensis.</title>
        <authorList>
            <person name="Takatani N."/>
            <person name="Hosokawa M."/>
            <person name="Sawabe T."/>
        </authorList>
    </citation>
    <scope>NUCLEOTIDE SEQUENCE [LARGE SCALE GENOMIC DNA]</scope>
    <source>
        <strain evidence="8 9">JCM 19755</strain>
    </source>
</reference>
<accession>A0ABQ6Q622</accession>
<proteinExistence type="predicted"/>
<evidence type="ECO:0000313" key="9">
    <source>
        <dbReference type="Proteomes" id="UP001307705"/>
    </source>
</evidence>
<evidence type="ECO:0000256" key="7">
    <source>
        <dbReference type="SAM" id="Phobius"/>
    </source>
</evidence>
<organism evidence="8 9">
    <name type="scientific">Algoriphagus taiwanensis</name>
    <dbReference type="NCBI Taxonomy" id="1445656"/>
    <lineage>
        <taxon>Bacteria</taxon>
        <taxon>Pseudomonadati</taxon>
        <taxon>Bacteroidota</taxon>
        <taxon>Cytophagia</taxon>
        <taxon>Cytophagales</taxon>
        <taxon>Cyclobacteriaceae</taxon>
        <taxon>Algoriphagus</taxon>
    </lineage>
</organism>
<feature type="transmembrane region" description="Helical" evidence="7">
    <location>
        <begin position="244"/>
        <end position="263"/>
    </location>
</feature>
<feature type="transmembrane region" description="Helical" evidence="7">
    <location>
        <begin position="215"/>
        <end position="232"/>
    </location>
</feature>
<feature type="transmembrane region" description="Helical" evidence="7">
    <location>
        <begin position="184"/>
        <end position="203"/>
    </location>
</feature>
<feature type="transmembrane region" description="Helical" evidence="7">
    <location>
        <begin position="323"/>
        <end position="340"/>
    </location>
</feature>
<protein>
    <submittedName>
        <fullName evidence="8">MraY family glycosyltransferase</fullName>
    </submittedName>
</protein>
<keyword evidence="5 7" id="KW-1133">Transmembrane helix</keyword>
<dbReference type="Proteomes" id="UP001307705">
    <property type="component" value="Unassembled WGS sequence"/>
</dbReference>
<comment type="caution">
    <text evidence="8">The sequence shown here is derived from an EMBL/GenBank/DDBJ whole genome shotgun (WGS) entry which is preliminary data.</text>
</comment>
<dbReference type="InterPro" id="IPR000715">
    <property type="entry name" value="Glycosyl_transferase_4"/>
</dbReference>
<dbReference type="PANTHER" id="PTHR22926:SF3">
    <property type="entry name" value="UNDECAPRENYL-PHOSPHATE ALPHA-N-ACETYLGLUCOSAMINYL 1-PHOSPHATE TRANSFERASE"/>
    <property type="match status" value="1"/>
</dbReference>
<keyword evidence="6 7" id="KW-0472">Membrane</keyword>
<dbReference type="PANTHER" id="PTHR22926">
    <property type="entry name" value="PHOSPHO-N-ACETYLMURAMOYL-PENTAPEPTIDE-TRANSFERASE"/>
    <property type="match status" value="1"/>
</dbReference>
<feature type="transmembrane region" description="Helical" evidence="7">
    <location>
        <begin position="131"/>
        <end position="153"/>
    </location>
</feature>
<evidence type="ECO:0000256" key="5">
    <source>
        <dbReference type="ARBA" id="ARBA00022989"/>
    </source>
</evidence>
<feature type="transmembrane region" description="Helical" evidence="7">
    <location>
        <begin position="73"/>
        <end position="89"/>
    </location>
</feature>
<dbReference type="Pfam" id="PF00953">
    <property type="entry name" value="Glycos_transf_4"/>
    <property type="match status" value="1"/>
</dbReference>
<name>A0ABQ6Q622_9BACT</name>
<keyword evidence="4 7" id="KW-0812">Transmembrane</keyword>
<dbReference type="PROSITE" id="PS01348">
    <property type="entry name" value="MRAY_2"/>
    <property type="match status" value="1"/>
</dbReference>
<dbReference type="CDD" id="cd06853">
    <property type="entry name" value="GT_WecA_like"/>
    <property type="match status" value="1"/>
</dbReference>
<feature type="transmembrane region" description="Helical" evidence="7">
    <location>
        <begin position="298"/>
        <end position="317"/>
    </location>
</feature>
<feature type="transmembrane region" description="Helical" evidence="7">
    <location>
        <begin position="47"/>
        <end position="67"/>
    </location>
</feature>
<feature type="transmembrane region" description="Helical" evidence="7">
    <location>
        <begin position="160"/>
        <end position="178"/>
    </location>
</feature>
<evidence type="ECO:0000256" key="6">
    <source>
        <dbReference type="ARBA" id="ARBA00023136"/>
    </source>
</evidence>
<evidence type="ECO:0000256" key="4">
    <source>
        <dbReference type="ARBA" id="ARBA00022692"/>
    </source>
</evidence>
<evidence type="ECO:0000256" key="2">
    <source>
        <dbReference type="ARBA" id="ARBA00022475"/>
    </source>
</evidence>
<evidence type="ECO:0000313" key="8">
    <source>
        <dbReference type="EMBL" id="GMQ35085.1"/>
    </source>
</evidence>
<dbReference type="InterPro" id="IPR018480">
    <property type="entry name" value="PNAcMuramoyl-5peptid_Trfase_CS"/>
</dbReference>
<gene>
    <name evidence="8" type="ORF">Ataiwa_33580</name>
</gene>
<keyword evidence="2" id="KW-1003">Cell membrane</keyword>
<evidence type="ECO:0000256" key="3">
    <source>
        <dbReference type="ARBA" id="ARBA00022679"/>
    </source>
</evidence>
<feature type="transmembrane region" description="Helical" evidence="7">
    <location>
        <begin position="101"/>
        <end position="119"/>
    </location>
</feature>
<evidence type="ECO:0000256" key="1">
    <source>
        <dbReference type="ARBA" id="ARBA00004651"/>
    </source>
</evidence>
<dbReference type="EMBL" id="BTPE01000013">
    <property type="protein sequence ID" value="GMQ35085.1"/>
    <property type="molecule type" value="Genomic_DNA"/>
</dbReference>
<comment type="subcellular location">
    <subcellularLocation>
        <location evidence="1">Cell membrane</location>
        <topology evidence="1">Multi-pass membrane protein</topology>
    </subcellularLocation>
</comment>
<sequence length="386" mass="42573">MGYLLLSFLTAFSTGILFYPALIKILKSLDLSEKPGGRKIHKKTTPSMGGIGFFLATSISLGIWGWQYPLPDIRYLLGAIALMFFVGFRDDLVELKAKHKILGQLVAVILVVVAGDIRVRDFHGFMGIGELPIWFSYGFTAFVLLALTNAFNLIDGLDGLAATVALITLGLLGSWFYFQGLESYSVLCFTLLGGVLSFLVFNWHPAKIFMGDTGSLTLGFAMGSLVVAFMDYNSALPEGALLKFGPSFTMGIVLLIYPLYDMARVFTRRIRRGQHPMTADKSHVHHFLMRMGLSHDKVALILGGTQILLITLVLGMSDLSDNLALPVLSAVVLFMGYRLDKITPKYIKKKVNGSLKTDQKSAMKSTKKDKVKLEKSIVEPEKINLN</sequence>
<dbReference type="PROSITE" id="PS01347">
    <property type="entry name" value="MRAY_1"/>
    <property type="match status" value="1"/>
</dbReference>
<keyword evidence="3" id="KW-0808">Transferase</keyword>
<keyword evidence="9" id="KW-1185">Reference proteome</keyword>